<dbReference type="PANTHER" id="PTHR30535:SF34">
    <property type="entry name" value="MOLYBDATE-BINDING PROTEIN MOLA"/>
    <property type="match status" value="1"/>
</dbReference>
<dbReference type="AlphaFoldDB" id="A0A1H5NEC4"/>
<dbReference type="InterPro" id="IPR002491">
    <property type="entry name" value="ABC_transptr_periplasmic_BD"/>
</dbReference>
<dbReference type="OrthoDB" id="9816357at2"/>
<dbReference type="SUPFAM" id="SSF53807">
    <property type="entry name" value="Helical backbone' metal receptor"/>
    <property type="match status" value="1"/>
</dbReference>
<dbReference type="InterPro" id="IPR050902">
    <property type="entry name" value="ABC_Transporter_SBP"/>
</dbReference>
<keyword evidence="1" id="KW-0732">Signal</keyword>
<name>A0A1H5NEC4_9FLAO</name>
<feature type="domain" description="Fe/B12 periplasmic-binding" evidence="2">
    <location>
        <begin position="20"/>
        <end position="268"/>
    </location>
</feature>
<dbReference type="InterPro" id="IPR054828">
    <property type="entry name" value="Vit_B12_bind_prot"/>
</dbReference>
<evidence type="ECO:0000313" key="3">
    <source>
        <dbReference type="EMBL" id="SEE99834.1"/>
    </source>
</evidence>
<dbReference type="NCBIfam" id="NF038402">
    <property type="entry name" value="TroA_like"/>
    <property type="match status" value="1"/>
</dbReference>
<dbReference type="Pfam" id="PF01497">
    <property type="entry name" value="Peripla_BP_2"/>
    <property type="match status" value="1"/>
</dbReference>
<organism evidence="3 4">
    <name type="scientific">Salinimicrobium catena</name>
    <dbReference type="NCBI Taxonomy" id="390640"/>
    <lineage>
        <taxon>Bacteria</taxon>
        <taxon>Pseudomonadati</taxon>
        <taxon>Bacteroidota</taxon>
        <taxon>Flavobacteriia</taxon>
        <taxon>Flavobacteriales</taxon>
        <taxon>Flavobacteriaceae</taxon>
        <taxon>Salinimicrobium</taxon>
    </lineage>
</organism>
<evidence type="ECO:0000256" key="1">
    <source>
        <dbReference type="ARBA" id="ARBA00022729"/>
    </source>
</evidence>
<dbReference type="Gene3D" id="3.40.50.1980">
    <property type="entry name" value="Nitrogenase molybdenum iron protein domain"/>
    <property type="match status" value="2"/>
</dbReference>
<proteinExistence type="predicted"/>
<dbReference type="PANTHER" id="PTHR30535">
    <property type="entry name" value="VITAMIN B12-BINDING PROTEIN"/>
    <property type="match status" value="1"/>
</dbReference>
<dbReference type="Proteomes" id="UP000199448">
    <property type="component" value="Unassembled WGS sequence"/>
</dbReference>
<gene>
    <name evidence="3" type="ORF">SAMN04488034_104107</name>
</gene>
<dbReference type="PROSITE" id="PS50983">
    <property type="entry name" value="FE_B12_PBP"/>
    <property type="match status" value="1"/>
</dbReference>
<dbReference type="EMBL" id="FNUG01000004">
    <property type="protein sequence ID" value="SEE99834.1"/>
    <property type="molecule type" value="Genomic_DNA"/>
</dbReference>
<accession>A0A1H5NEC4</accession>
<evidence type="ECO:0000259" key="2">
    <source>
        <dbReference type="PROSITE" id="PS50983"/>
    </source>
</evidence>
<sequence length="269" mass="31386">MNVFYDQLNRKVELEEIPKRIVSLVPSQTELLVDLGLEDNVVGVTKFCVHPEDLRKKKEVVGGTKQVDIDKVRRLAPDIILCNKEENTPKMVEELEELAPVHVSDVKSIDDAIELIREYGEVFGKREKAFEIAGKILDQRNDFRKFIMEKPVKRVAYFIWKRPMMVVGKDTFIDHLLKLNNFENIFFGEKSRYPEVEMKDVANKNPDLVFLSTEPFPFKEEDKEAFEKVVRRDGIHIVDGEYFSWYGSRLVAAFSYFRNLHDKIYSSSS</sequence>
<reference evidence="3 4" key="1">
    <citation type="submission" date="2016-10" db="EMBL/GenBank/DDBJ databases">
        <authorList>
            <person name="de Groot N.N."/>
        </authorList>
    </citation>
    <scope>NUCLEOTIDE SEQUENCE [LARGE SCALE GENOMIC DNA]</scope>
    <source>
        <strain evidence="3 4">DSM 23553</strain>
    </source>
</reference>
<evidence type="ECO:0000313" key="4">
    <source>
        <dbReference type="Proteomes" id="UP000199448"/>
    </source>
</evidence>
<protein>
    <submittedName>
        <fullName evidence="3">ABC-type Fe3+-hydroxamate transport system, substrate-binding protein</fullName>
    </submittedName>
</protein>
<dbReference type="STRING" id="390640.SAMN04488034_104107"/>
<keyword evidence="4" id="KW-1185">Reference proteome</keyword>